<dbReference type="Proteomes" id="UP001155110">
    <property type="component" value="Unassembled WGS sequence"/>
</dbReference>
<sequence length="85" mass="9741">MVGQCSQDGCMRRGHWMCDECGRSFCVTHTETANHAEARVNPDKVFLLCDGCRKRHLAPGIIEQFFPQIRQEERRAGKDHKKNPA</sequence>
<protein>
    <submittedName>
        <fullName evidence="1">Transposase-like protein</fullName>
    </submittedName>
</protein>
<proteinExistence type="predicted"/>
<dbReference type="AlphaFoldDB" id="A0AAW5P8N6"/>
<name>A0AAW5P8N6_9BACT</name>
<accession>A0AAW5P8N6</accession>
<evidence type="ECO:0000313" key="1">
    <source>
        <dbReference type="EMBL" id="MCS4157722.1"/>
    </source>
</evidence>
<reference evidence="1" key="1">
    <citation type="submission" date="2022-08" db="EMBL/GenBank/DDBJ databases">
        <title>Genomic Encyclopedia of Type Strains, Phase V (KMG-V): Genome sequencing to study the core and pangenomes of soil and plant-associated prokaryotes.</title>
        <authorList>
            <person name="Whitman W."/>
        </authorList>
    </citation>
    <scope>NUCLEOTIDE SEQUENCE</scope>
    <source>
        <strain evidence="1">SP3002</strain>
    </source>
</reference>
<dbReference type="EMBL" id="JANTZM010000007">
    <property type="protein sequence ID" value="MCS4157722.1"/>
    <property type="molecule type" value="Genomic_DNA"/>
</dbReference>
<evidence type="ECO:0000313" key="2">
    <source>
        <dbReference type="Proteomes" id="UP001155110"/>
    </source>
</evidence>
<gene>
    <name evidence="1" type="ORF">GGP99_001686</name>
</gene>
<comment type="caution">
    <text evidence="1">The sequence shown here is derived from an EMBL/GenBank/DDBJ whole genome shotgun (WGS) entry which is preliminary data.</text>
</comment>
<organism evidence="1 2">
    <name type="scientific">Salinibacter ruber</name>
    <dbReference type="NCBI Taxonomy" id="146919"/>
    <lineage>
        <taxon>Bacteria</taxon>
        <taxon>Pseudomonadati</taxon>
        <taxon>Rhodothermota</taxon>
        <taxon>Rhodothermia</taxon>
        <taxon>Rhodothermales</taxon>
        <taxon>Salinibacteraceae</taxon>
        <taxon>Salinibacter</taxon>
    </lineage>
</organism>